<evidence type="ECO:0000256" key="1">
    <source>
        <dbReference type="SAM" id="MobiDB-lite"/>
    </source>
</evidence>
<evidence type="ECO:0000313" key="2">
    <source>
        <dbReference type="EMBL" id="RCW37473.1"/>
    </source>
</evidence>
<dbReference type="Gene3D" id="1.20.1260.20">
    <property type="entry name" value="PPE superfamily"/>
    <property type="match status" value="1"/>
</dbReference>
<dbReference type="InterPro" id="IPR038332">
    <property type="entry name" value="PPE_sf"/>
</dbReference>
<name>A0A368V9T1_9ACTN</name>
<protein>
    <submittedName>
        <fullName evidence="2">Uncharacterized protein</fullName>
    </submittedName>
</protein>
<feature type="region of interest" description="Disordered" evidence="1">
    <location>
        <begin position="189"/>
        <end position="258"/>
    </location>
</feature>
<evidence type="ECO:0000313" key="3">
    <source>
        <dbReference type="Proteomes" id="UP000253495"/>
    </source>
</evidence>
<feature type="compositionally biased region" description="Low complexity" evidence="1">
    <location>
        <begin position="204"/>
        <end position="239"/>
    </location>
</feature>
<dbReference type="AlphaFoldDB" id="A0A368V9T1"/>
<reference evidence="2 3" key="1">
    <citation type="submission" date="2018-07" db="EMBL/GenBank/DDBJ databases">
        <title>Genomic Encyclopedia of Type Strains, Phase III (KMG-III): the genomes of soil and plant-associated and newly described type strains.</title>
        <authorList>
            <person name="Whitman W."/>
        </authorList>
    </citation>
    <scope>NUCLEOTIDE SEQUENCE [LARGE SCALE GENOMIC DNA]</scope>
    <source>
        <strain evidence="2 3">CECT 8575</strain>
    </source>
</reference>
<dbReference type="EMBL" id="QPJC01000028">
    <property type="protein sequence ID" value="RCW37473.1"/>
    <property type="molecule type" value="Genomic_DNA"/>
</dbReference>
<feature type="compositionally biased region" description="Low complexity" evidence="1">
    <location>
        <begin position="247"/>
        <end position="258"/>
    </location>
</feature>
<accession>A0A368V9T1</accession>
<dbReference type="Proteomes" id="UP000253495">
    <property type="component" value="Unassembled WGS sequence"/>
</dbReference>
<gene>
    <name evidence="2" type="ORF">DFQ14_1281</name>
</gene>
<comment type="caution">
    <text evidence="2">The sequence shown here is derived from an EMBL/GenBank/DDBJ whole genome shotgun (WGS) entry which is preliminary data.</text>
</comment>
<sequence>MAPTKGNACMHASRAEHARAQMAGSPDAVSLPAPTSRAADRLKASAGVFLEIAEDIEDALNKAEAAHYGRTADAANASIAEIKPHAEKAANTARTVSDALQAQAGHQNETFGAIPNEGDKLSDGRMAQIKVPQKGWVEDYGIDNVPLLGDAMSDYEERLERFQATNDEADSVMRRYGSQTDDVVVRTPEFKQPTQESAPPPQQPQQYGGSAAGAMAGAGYSSTPQMNGSAAAGSSSVWSSGGGVAAGGSYSPSGGSVP</sequence>
<keyword evidence="3" id="KW-1185">Reference proteome</keyword>
<organism evidence="2 3">
    <name type="scientific">Halopolyspora algeriensis</name>
    <dbReference type="NCBI Taxonomy" id="1500506"/>
    <lineage>
        <taxon>Bacteria</taxon>
        <taxon>Bacillati</taxon>
        <taxon>Actinomycetota</taxon>
        <taxon>Actinomycetes</taxon>
        <taxon>Actinomycetes incertae sedis</taxon>
        <taxon>Halopolyspora</taxon>
    </lineage>
</organism>
<feature type="non-terminal residue" evidence="2">
    <location>
        <position position="258"/>
    </location>
</feature>
<feature type="region of interest" description="Disordered" evidence="1">
    <location>
        <begin position="1"/>
        <end position="34"/>
    </location>
</feature>
<proteinExistence type="predicted"/>